<dbReference type="Pfam" id="PF05036">
    <property type="entry name" value="SPOR"/>
    <property type="match status" value="1"/>
</dbReference>
<protein>
    <submittedName>
        <fullName evidence="3">SPOR domain-containing protein</fullName>
    </submittedName>
</protein>
<proteinExistence type="predicted"/>
<organism evidence="3 4">
    <name type="scientific">Rhodocytophaga rosea</name>
    <dbReference type="NCBI Taxonomy" id="2704465"/>
    <lineage>
        <taxon>Bacteria</taxon>
        <taxon>Pseudomonadati</taxon>
        <taxon>Bacteroidota</taxon>
        <taxon>Cytophagia</taxon>
        <taxon>Cytophagales</taxon>
        <taxon>Rhodocytophagaceae</taxon>
        <taxon>Rhodocytophaga</taxon>
    </lineage>
</organism>
<keyword evidence="4" id="KW-1185">Reference proteome</keyword>
<gene>
    <name evidence="3" type="ORF">GXP67_04665</name>
</gene>
<evidence type="ECO:0000259" key="2">
    <source>
        <dbReference type="PROSITE" id="PS51724"/>
    </source>
</evidence>
<dbReference type="AlphaFoldDB" id="A0A6C0GDZ9"/>
<reference evidence="3 4" key="1">
    <citation type="submission" date="2020-01" db="EMBL/GenBank/DDBJ databases">
        <authorList>
            <person name="Kim M.K."/>
        </authorList>
    </citation>
    <scope>NUCLEOTIDE SEQUENCE [LARGE SCALE GENOMIC DNA]</scope>
    <source>
        <strain evidence="3 4">172606-1</strain>
    </source>
</reference>
<evidence type="ECO:0000313" key="3">
    <source>
        <dbReference type="EMBL" id="QHT66013.1"/>
    </source>
</evidence>
<feature type="domain" description="SPOR" evidence="2">
    <location>
        <begin position="91"/>
        <end position="171"/>
    </location>
</feature>
<dbReference type="KEGG" id="rhoz:GXP67_04665"/>
<dbReference type="RefSeq" id="WP_162442086.1">
    <property type="nucleotide sequence ID" value="NZ_CP048222.1"/>
</dbReference>
<dbReference type="GO" id="GO:0042834">
    <property type="term" value="F:peptidoglycan binding"/>
    <property type="evidence" value="ECO:0007669"/>
    <property type="project" value="InterPro"/>
</dbReference>
<evidence type="ECO:0000256" key="1">
    <source>
        <dbReference type="SAM" id="MobiDB-lite"/>
    </source>
</evidence>
<accession>A0A6C0GDZ9</accession>
<dbReference type="PROSITE" id="PS51724">
    <property type="entry name" value="SPOR"/>
    <property type="match status" value="1"/>
</dbReference>
<evidence type="ECO:0000313" key="4">
    <source>
        <dbReference type="Proteomes" id="UP000480178"/>
    </source>
</evidence>
<dbReference type="Proteomes" id="UP000480178">
    <property type="component" value="Chromosome"/>
</dbReference>
<dbReference type="InterPro" id="IPR007730">
    <property type="entry name" value="SPOR-like_dom"/>
</dbReference>
<feature type="region of interest" description="Disordered" evidence="1">
    <location>
        <begin position="47"/>
        <end position="70"/>
    </location>
</feature>
<dbReference type="InterPro" id="IPR036680">
    <property type="entry name" value="SPOR-like_sf"/>
</dbReference>
<sequence>MTQKNILQIVTLIIFATFLSNCTKKTVSQKGDSSFKDDLSAYRPQYKTAEKTDNSSPKSSTGQQNSTKPTHDITARLDTALQAIAVQNKNLRYAQGYRIQIYSGNNRDEANKARDRSYALFPDITPHFVYNQPTFRVKVGDFIDRLEAQRVYAGLITEFPNAMVVQDRIEIK</sequence>
<dbReference type="Gene3D" id="3.30.70.1070">
    <property type="entry name" value="Sporulation related repeat"/>
    <property type="match status" value="1"/>
</dbReference>
<dbReference type="EMBL" id="CP048222">
    <property type="protein sequence ID" value="QHT66013.1"/>
    <property type="molecule type" value="Genomic_DNA"/>
</dbReference>
<dbReference type="SUPFAM" id="SSF110997">
    <property type="entry name" value="Sporulation related repeat"/>
    <property type="match status" value="1"/>
</dbReference>
<feature type="compositionally biased region" description="Polar residues" evidence="1">
    <location>
        <begin position="54"/>
        <end position="68"/>
    </location>
</feature>
<name>A0A6C0GDZ9_9BACT</name>